<dbReference type="PANTHER" id="PTHR30345">
    <property type="entry name" value="RIBOSE-5-PHOSPHATE ISOMERASE B"/>
    <property type="match status" value="1"/>
</dbReference>
<dbReference type="EMBL" id="CAJJDO010000136">
    <property type="protein sequence ID" value="CAD8204209.1"/>
    <property type="molecule type" value="Genomic_DNA"/>
</dbReference>
<evidence type="ECO:0000313" key="2">
    <source>
        <dbReference type="Proteomes" id="UP000689195"/>
    </source>
</evidence>
<name>A0A8S1XSU3_9CILI</name>
<dbReference type="GO" id="GO:0005975">
    <property type="term" value="P:carbohydrate metabolic process"/>
    <property type="evidence" value="ECO:0007669"/>
    <property type="project" value="InterPro"/>
</dbReference>
<dbReference type="GO" id="GO:0016853">
    <property type="term" value="F:isomerase activity"/>
    <property type="evidence" value="ECO:0007669"/>
    <property type="project" value="InterPro"/>
</dbReference>
<sequence length="134" mass="15520">MNRLLLFASDCGKVECLLNSFEKYFNVQVIESNYKQIVNEVLSKDTQCVFVTENSLKSQIIFNKFDKIRAAICYNQYFVQMCREHNDANVIIIPLDNIAQNVALHFAQGLSQAEFDTKTTPNHQRRVNKLNLIQ</sequence>
<accession>A0A8S1XSU3</accession>
<dbReference type="InterPro" id="IPR003500">
    <property type="entry name" value="RpiB_LacA_LacB"/>
</dbReference>
<keyword evidence="2" id="KW-1185">Reference proteome</keyword>
<gene>
    <name evidence="1" type="ORF">PPENT_87.1.T1360092</name>
</gene>
<dbReference type="Proteomes" id="UP000689195">
    <property type="component" value="Unassembled WGS sequence"/>
</dbReference>
<dbReference type="PANTHER" id="PTHR30345:SF0">
    <property type="entry name" value="DNA DAMAGE-REPAIR_TOLERATION PROTEIN DRT102"/>
    <property type="match status" value="1"/>
</dbReference>
<dbReference type="AlphaFoldDB" id="A0A8S1XSU3"/>
<organism evidence="1 2">
    <name type="scientific">Paramecium pentaurelia</name>
    <dbReference type="NCBI Taxonomy" id="43138"/>
    <lineage>
        <taxon>Eukaryota</taxon>
        <taxon>Sar</taxon>
        <taxon>Alveolata</taxon>
        <taxon>Ciliophora</taxon>
        <taxon>Intramacronucleata</taxon>
        <taxon>Oligohymenophorea</taxon>
        <taxon>Peniculida</taxon>
        <taxon>Parameciidae</taxon>
        <taxon>Paramecium</taxon>
    </lineage>
</organism>
<proteinExistence type="predicted"/>
<dbReference type="OrthoDB" id="283285at2759"/>
<protein>
    <submittedName>
        <fullName evidence="1">Uncharacterized protein</fullName>
    </submittedName>
</protein>
<comment type="caution">
    <text evidence="1">The sequence shown here is derived from an EMBL/GenBank/DDBJ whole genome shotgun (WGS) entry which is preliminary data.</text>
</comment>
<reference evidence="1" key="1">
    <citation type="submission" date="2021-01" db="EMBL/GenBank/DDBJ databases">
        <authorList>
            <consortium name="Genoscope - CEA"/>
            <person name="William W."/>
        </authorList>
    </citation>
    <scope>NUCLEOTIDE SEQUENCE</scope>
</reference>
<evidence type="ECO:0000313" key="1">
    <source>
        <dbReference type="EMBL" id="CAD8204209.1"/>
    </source>
</evidence>
<dbReference type="Pfam" id="PF02502">
    <property type="entry name" value="LacAB_rpiB"/>
    <property type="match status" value="1"/>
</dbReference>